<proteinExistence type="predicted"/>
<keyword evidence="2" id="KW-0812">Transmembrane</keyword>
<dbReference type="SUPFAM" id="SSF82895">
    <property type="entry name" value="TSP-1 type 1 repeat"/>
    <property type="match status" value="1"/>
</dbReference>
<organism evidence="3 4">
    <name type="scientific">Symbiodinium necroappetens</name>
    <dbReference type="NCBI Taxonomy" id="1628268"/>
    <lineage>
        <taxon>Eukaryota</taxon>
        <taxon>Sar</taxon>
        <taxon>Alveolata</taxon>
        <taxon>Dinophyceae</taxon>
        <taxon>Suessiales</taxon>
        <taxon>Symbiodiniaceae</taxon>
        <taxon>Symbiodinium</taxon>
    </lineage>
</organism>
<dbReference type="EMBL" id="CAJNJA010022039">
    <property type="protein sequence ID" value="CAE7485894.1"/>
    <property type="molecule type" value="Genomic_DNA"/>
</dbReference>
<accession>A0A812SJ29</accession>
<feature type="region of interest" description="Disordered" evidence="1">
    <location>
        <begin position="125"/>
        <end position="149"/>
    </location>
</feature>
<evidence type="ECO:0000256" key="1">
    <source>
        <dbReference type="SAM" id="MobiDB-lite"/>
    </source>
</evidence>
<comment type="caution">
    <text evidence="3">The sequence shown here is derived from an EMBL/GenBank/DDBJ whole genome shotgun (WGS) entry which is preliminary data.</text>
</comment>
<sequence>MVAESSCSMLGAPAEHHIGMRGKAQRPASSRSRAACGQVVQALSSAPSRIEVWARDLEGGPSVRSCLICLFIFVFMASSAFGRLPLLFLGLFGLFTGVSADSQSPQTPQSPPSVMRRAGVAEAGRLSPKPLMRSQREPGPEPAEVLKPTVSASSRTFRRPLFDSLAESEDLDLDGCGLAPWSSWSVCSCGGRRLRTRDAFGLLEEQLQGGPGALTRFSGELLVKAPGRYLFRWPEQWPLQRLQVGAALRASNATTRWVRYLAKGAHSLVVEAEKPPGSSAGLPLQYRGPDTQEEPILLPRSVLRHGAGKGCEARAAQAGRCPACAVDCEWNDWADWSKCVASTAPCGRGQETRSRSVQRRAASGEKPSLLEGGRACEGQGVEQRSCHVNCARTFW</sequence>
<feature type="transmembrane region" description="Helical" evidence="2">
    <location>
        <begin position="67"/>
        <end position="95"/>
    </location>
</feature>
<reference evidence="3" key="1">
    <citation type="submission" date="2021-02" db="EMBL/GenBank/DDBJ databases">
        <authorList>
            <person name="Dougan E. K."/>
            <person name="Rhodes N."/>
            <person name="Thang M."/>
            <person name="Chan C."/>
        </authorList>
    </citation>
    <scope>NUCLEOTIDE SEQUENCE</scope>
</reference>
<dbReference type="InterPro" id="IPR036383">
    <property type="entry name" value="TSP1_rpt_sf"/>
</dbReference>
<dbReference type="OrthoDB" id="6090599at2759"/>
<evidence type="ECO:0000256" key="2">
    <source>
        <dbReference type="SAM" id="Phobius"/>
    </source>
</evidence>
<dbReference type="Gene3D" id="2.20.100.10">
    <property type="entry name" value="Thrombospondin type-1 (TSP1) repeat"/>
    <property type="match status" value="1"/>
</dbReference>
<gene>
    <name evidence="3" type="primary">HMCN1</name>
    <name evidence="3" type="ORF">SNEC2469_LOCUS13796</name>
</gene>
<keyword evidence="2" id="KW-0472">Membrane</keyword>
<protein>
    <submittedName>
        <fullName evidence="3">HMCN1 protein</fullName>
    </submittedName>
</protein>
<dbReference type="PROSITE" id="PS50092">
    <property type="entry name" value="TSP1"/>
    <property type="match status" value="1"/>
</dbReference>
<dbReference type="InterPro" id="IPR000884">
    <property type="entry name" value="TSP1_rpt"/>
</dbReference>
<evidence type="ECO:0000313" key="4">
    <source>
        <dbReference type="Proteomes" id="UP000601435"/>
    </source>
</evidence>
<evidence type="ECO:0000313" key="3">
    <source>
        <dbReference type="EMBL" id="CAE7485894.1"/>
    </source>
</evidence>
<keyword evidence="2" id="KW-1133">Transmembrane helix</keyword>
<keyword evidence="4" id="KW-1185">Reference proteome</keyword>
<name>A0A812SJ29_9DINO</name>
<dbReference type="AlphaFoldDB" id="A0A812SJ29"/>
<dbReference type="Proteomes" id="UP000601435">
    <property type="component" value="Unassembled WGS sequence"/>
</dbReference>